<dbReference type="Gene3D" id="3.20.20.80">
    <property type="entry name" value="Glycosidases"/>
    <property type="match status" value="1"/>
</dbReference>
<dbReference type="EC" id="3.2.1.85" evidence="4"/>
<keyword evidence="2 4" id="KW-0378">Hydrolase</keyword>
<gene>
    <name evidence="4" type="primary">lacG_11</name>
    <name evidence="4" type="ORF">SDC9_176705</name>
</gene>
<dbReference type="GO" id="GO:0033920">
    <property type="term" value="F:6-phospho-beta-galactosidase activity"/>
    <property type="evidence" value="ECO:0007669"/>
    <property type="project" value="UniProtKB-EC"/>
</dbReference>
<comment type="caution">
    <text evidence="4">The sequence shown here is derived from an EMBL/GenBank/DDBJ whole genome shotgun (WGS) entry which is preliminary data.</text>
</comment>
<evidence type="ECO:0000256" key="1">
    <source>
        <dbReference type="ARBA" id="ARBA00010838"/>
    </source>
</evidence>
<dbReference type="InterPro" id="IPR001360">
    <property type="entry name" value="Glyco_hydro_1"/>
</dbReference>
<organism evidence="4">
    <name type="scientific">bioreactor metagenome</name>
    <dbReference type="NCBI Taxonomy" id="1076179"/>
    <lineage>
        <taxon>unclassified sequences</taxon>
        <taxon>metagenomes</taxon>
        <taxon>ecological metagenomes</taxon>
    </lineage>
</organism>
<dbReference type="AlphaFoldDB" id="A0A645GYX3"/>
<dbReference type="GO" id="GO:0005829">
    <property type="term" value="C:cytosol"/>
    <property type="evidence" value="ECO:0007669"/>
    <property type="project" value="TreeGrafter"/>
</dbReference>
<dbReference type="InterPro" id="IPR017853">
    <property type="entry name" value="GH"/>
</dbReference>
<accession>A0A645GYX3</accession>
<evidence type="ECO:0000256" key="2">
    <source>
        <dbReference type="ARBA" id="ARBA00022801"/>
    </source>
</evidence>
<dbReference type="SUPFAM" id="SSF51445">
    <property type="entry name" value="(Trans)glycosidases"/>
    <property type="match status" value="1"/>
</dbReference>
<evidence type="ECO:0000313" key="4">
    <source>
        <dbReference type="EMBL" id="MPN29254.1"/>
    </source>
</evidence>
<dbReference type="PANTHER" id="PTHR10353:SF36">
    <property type="entry name" value="LP05116P"/>
    <property type="match status" value="1"/>
</dbReference>
<sequence>MNTGENANTFLSQRTERGDQIIIEAHEAARDAMKERCPHLKVGLTLSLHDLQLADDSSEAKENVEKAWNEEFVHYLPAIEKDDFLGVQNYTREIIGKNGVQKAEEDAELTDMNYENYPEALEHVIRKVAQKYKGELFVTENGIATENDVRRIKFIRTALDGVKNCIEDGIPVIGYMHWSLLDNFEWQKGYSMKFGLIEVDRVTKQRFPKESLNVLGSYSDLGRQR</sequence>
<dbReference type="PRINTS" id="PR00131">
    <property type="entry name" value="GLHYDRLASE1"/>
</dbReference>
<evidence type="ECO:0000256" key="3">
    <source>
        <dbReference type="ARBA" id="ARBA00023295"/>
    </source>
</evidence>
<comment type="similarity">
    <text evidence="1">Belongs to the glycosyl hydrolase 1 family.</text>
</comment>
<name>A0A645GYX3_9ZZZZ</name>
<dbReference type="GO" id="GO:0016052">
    <property type="term" value="P:carbohydrate catabolic process"/>
    <property type="evidence" value="ECO:0007669"/>
    <property type="project" value="TreeGrafter"/>
</dbReference>
<reference evidence="4" key="1">
    <citation type="submission" date="2019-08" db="EMBL/GenBank/DDBJ databases">
        <authorList>
            <person name="Kucharzyk K."/>
            <person name="Murdoch R.W."/>
            <person name="Higgins S."/>
            <person name="Loffler F."/>
        </authorList>
    </citation>
    <scope>NUCLEOTIDE SEQUENCE</scope>
</reference>
<protein>
    <submittedName>
        <fullName evidence="4">6-phospho-beta-galactosidase</fullName>
        <ecNumber evidence="4">3.2.1.85</ecNumber>
    </submittedName>
</protein>
<dbReference type="GO" id="GO:0008422">
    <property type="term" value="F:beta-glucosidase activity"/>
    <property type="evidence" value="ECO:0007669"/>
    <property type="project" value="TreeGrafter"/>
</dbReference>
<dbReference type="PANTHER" id="PTHR10353">
    <property type="entry name" value="GLYCOSYL HYDROLASE"/>
    <property type="match status" value="1"/>
</dbReference>
<dbReference type="Pfam" id="PF00232">
    <property type="entry name" value="Glyco_hydro_1"/>
    <property type="match status" value="1"/>
</dbReference>
<keyword evidence="3 4" id="KW-0326">Glycosidase</keyword>
<dbReference type="EMBL" id="VSSQ01079850">
    <property type="protein sequence ID" value="MPN29254.1"/>
    <property type="molecule type" value="Genomic_DNA"/>
</dbReference>
<proteinExistence type="inferred from homology"/>